<protein>
    <recommendedName>
        <fullName evidence="3">DUF1294 domain-containing protein</fullName>
    </recommendedName>
</protein>
<organism evidence="2">
    <name type="scientific">bioreactor metagenome</name>
    <dbReference type="NCBI Taxonomy" id="1076179"/>
    <lineage>
        <taxon>unclassified sequences</taxon>
        <taxon>metagenomes</taxon>
        <taxon>ecological metagenomes</taxon>
    </lineage>
</organism>
<reference evidence="2" key="1">
    <citation type="submission" date="2019-08" db="EMBL/GenBank/DDBJ databases">
        <authorList>
            <person name="Kucharzyk K."/>
            <person name="Murdoch R.W."/>
            <person name="Higgins S."/>
            <person name="Loffler F."/>
        </authorList>
    </citation>
    <scope>NUCLEOTIDE SEQUENCE</scope>
</reference>
<comment type="caution">
    <text evidence="2">The sequence shown here is derived from an EMBL/GenBank/DDBJ whole genome shotgun (WGS) entry which is preliminary data.</text>
</comment>
<keyword evidence="1" id="KW-1133">Transmembrane helix</keyword>
<proteinExistence type="predicted"/>
<evidence type="ECO:0000256" key="1">
    <source>
        <dbReference type="SAM" id="Phobius"/>
    </source>
</evidence>
<evidence type="ECO:0000313" key="2">
    <source>
        <dbReference type="EMBL" id="MPN59763.1"/>
    </source>
</evidence>
<dbReference type="AlphaFoldDB" id="A0A645JJE9"/>
<accession>A0A645JJE9</accession>
<gene>
    <name evidence="2" type="ORF">SDC9_207485</name>
</gene>
<feature type="transmembrane region" description="Helical" evidence="1">
    <location>
        <begin position="58"/>
        <end position="79"/>
    </location>
</feature>
<dbReference type="InterPro" id="IPR010718">
    <property type="entry name" value="DUF1294"/>
</dbReference>
<name>A0A645JJE9_9ZZZZ</name>
<dbReference type="EMBL" id="VSSQ01134136">
    <property type="protein sequence ID" value="MPN59763.1"/>
    <property type="molecule type" value="Genomic_DNA"/>
</dbReference>
<keyword evidence="1" id="KW-0812">Transmembrane</keyword>
<dbReference type="Pfam" id="PF06961">
    <property type="entry name" value="DUF1294"/>
    <property type="match status" value="1"/>
</dbReference>
<evidence type="ECO:0008006" key="3">
    <source>
        <dbReference type="Google" id="ProtNLM"/>
    </source>
</evidence>
<sequence>MAINLVALIACGADKRAAIQEKWRIPERVLLGLTIAGGGAGMLLGMLMFHHKTKTPKFIITVPVVLVAETVFLVLAYRLPR</sequence>
<feature type="transmembrane region" description="Helical" evidence="1">
    <location>
        <begin position="28"/>
        <end position="49"/>
    </location>
</feature>
<keyword evidence="1" id="KW-0472">Membrane</keyword>